<evidence type="ECO:0000259" key="2">
    <source>
        <dbReference type="Pfam" id="PF13579"/>
    </source>
</evidence>
<dbReference type="RefSeq" id="WP_149672150.1">
    <property type="nucleotide sequence ID" value="NZ_VTUZ01000015.1"/>
</dbReference>
<organism evidence="3 4">
    <name type="scientific">Paraburkholderia panacisoli</name>
    <dbReference type="NCBI Taxonomy" id="2603818"/>
    <lineage>
        <taxon>Bacteria</taxon>
        <taxon>Pseudomonadati</taxon>
        <taxon>Pseudomonadota</taxon>
        <taxon>Betaproteobacteria</taxon>
        <taxon>Burkholderiales</taxon>
        <taxon>Burkholderiaceae</taxon>
        <taxon>Paraburkholderia</taxon>
    </lineage>
</organism>
<dbReference type="Pfam" id="PF00534">
    <property type="entry name" value="Glycos_transf_1"/>
    <property type="match status" value="1"/>
</dbReference>
<evidence type="ECO:0000313" key="4">
    <source>
        <dbReference type="Proteomes" id="UP000325273"/>
    </source>
</evidence>
<gene>
    <name evidence="3" type="ORF">FVF58_23085</name>
</gene>
<dbReference type="InterPro" id="IPR028098">
    <property type="entry name" value="Glyco_trans_4-like_N"/>
</dbReference>
<keyword evidence="3" id="KW-0808">Transferase</keyword>
<evidence type="ECO:0000259" key="1">
    <source>
        <dbReference type="Pfam" id="PF00534"/>
    </source>
</evidence>
<protein>
    <submittedName>
        <fullName evidence="3">Glycosyltransferase</fullName>
    </submittedName>
</protein>
<dbReference type="EMBL" id="VTUZ01000015">
    <property type="protein sequence ID" value="KAA1008223.1"/>
    <property type="molecule type" value="Genomic_DNA"/>
</dbReference>
<reference evidence="3 4" key="1">
    <citation type="submission" date="2019-08" db="EMBL/GenBank/DDBJ databases">
        <title>Paraburkholderia sp. DCY113.</title>
        <authorList>
            <person name="Kang J."/>
        </authorList>
    </citation>
    <scope>NUCLEOTIDE SEQUENCE [LARGE SCALE GENOMIC DNA]</scope>
    <source>
        <strain evidence="3 4">DCY113</strain>
    </source>
</reference>
<dbReference type="PANTHER" id="PTHR45947:SF3">
    <property type="entry name" value="SULFOQUINOVOSYL TRANSFERASE SQD2"/>
    <property type="match status" value="1"/>
</dbReference>
<comment type="caution">
    <text evidence="3">The sequence shown here is derived from an EMBL/GenBank/DDBJ whole genome shotgun (WGS) entry which is preliminary data.</text>
</comment>
<feature type="domain" description="Glycosyltransferase subfamily 4-like N-terminal" evidence="2">
    <location>
        <begin position="61"/>
        <end position="239"/>
    </location>
</feature>
<proteinExistence type="predicted"/>
<evidence type="ECO:0000313" key="3">
    <source>
        <dbReference type="EMBL" id="KAA1008223.1"/>
    </source>
</evidence>
<dbReference type="AlphaFoldDB" id="A0A5B0GZL0"/>
<dbReference type="Pfam" id="PF13579">
    <property type="entry name" value="Glyco_trans_4_4"/>
    <property type="match status" value="1"/>
</dbReference>
<keyword evidence="4" id="KW-1185">Reference proteome</keyword>
<dbReference type="InterPro" id="IPR001296">
    <property type="entry name" value="Glyco_trans_1"/>
</dbReference>
<dbReference type="InterPro" id="IPR050194">
    <property type="entry name" value="Glycosyltransferase_grp1"/>
</dbReference>
<dbReference type="GO" id="GO:0016757">
    <property type="term" value="F:glycosyltransferase activity"/>
    <property type="evidence" value="ECO:0007669"/>
    <property type="project" value="InterPro"/>
</dbReference>
<dbReference type="SUPFAM" id="SSF53756">
    <property type="entry name" value="UDP-Glycosyltransferase/glycogen phosphorylase"/>
    <property type="match status" value="1"/>
</dbReference>
<name>A0A5B0GZL0_9BURK</name>
<dbReference type="PANTHER" id="PTHR45947">
    <property type="entry name" value="SULFOQUINOVOSYL TRANSFERASE SQD2"/>
    <property type="match status" value="1"/>
</dbReference>
<feature type="domain" description="Glycosyl transferase family 1" evidence="1">
    <location>
        <begin position="257"/>
        <end position="416"/>
    </location>
</feature>
<accession>A0A5B0GZL0</accession>
<dbReference type="Gene3D" id="3.40.50.2000">
    <property type="entry name" value="Glycogen Phosphorylase B"/>
    <property type="match status" value="2"/>
</dbReference>
<dbReference type="Proteomes" id="UP000325273">
    <property type="component" value="Unassembled WGS sequence"/>
</dbReference>
<sequence>MSNALDSLQTLATEPYLGLSRWLTVRTLERKAKQRARAASFEADDAGLLYVAASALPYHTSGYTTRTHEVIRAMVSVGGRVHALTRPGYPFDRVDRLRDAVSGETQVDEVRYLHAAGPANNRPVLLYAMQAARVVAQRARQHRVSVIHAASNHVNALPALLAARQLGIPFQYEMRGLWELTRISRMPHYERRQGFGQGLELEGLVARHADRVFVISEQLGRFARERWGIEKERMFLLPNCVEPERFASLAPREIEADTIGYAGSLMAYEGLDTLIDAVAQLRARGARTSVNIIGDGEARASLEAQVQRLGLSEHIRFLGRMSPQQAQETLSRCALVCIPRKPFKVCEIVPPIKLVEAMAMGKPVIVPDLPVFRDEMGAQPAGWFFKAGDATDLARVIEMAMADRAALAALGERAKEYATTQRCWRDFVIEALPKSAG</sequence>